<feature type="domain" description="Transposase DDE" evidence="1">
    <location>
        <begin position="29"/>
        <end position="129"/>
    </location>
</feature>
<gene>
    <name evidence="2" type="ORF">QWZ14_10815</name>
</gene>
<evidence type="ECO:0000259" key="1">
    <source>
        <dbReference type="Pfam" id="PF13737"/>
    </source>
</evidence>
<dbReference type="Proteomes" id="UP001529369">
    <property type="component" value="Unassembled WGS sequence"/>
</dbReference>
<accession>A0ABT8A4Y7</accession>
<protein>
    <submittedName>
        <fullName evidence="2">IS5 family transposase</fullName>
    </submittedName>
</protein>
<keyword evidence="3" id="KW-1185">Reference proteome</keyword>
<dbReference type="InterPro" id="IPR025668">
    <property type="entry name" value="Tnp_DDE_dom"/>
</dbReference>
<reference evidence="3" key="1">
    <citation type="journal article" date="2019" name="Int. J. Syst. Evol. Microbiol.">
        <title>The Global Catalogue of Microorganisms (GCM) 10K type strain sequencing project: providing services to taxonomists for standard genome sequencing and annotation.</title>
        <authorList>
            <consortium name="The Broad Institute Genomics Platform"/>
            <consortium name="The Broad Institute Genome Sequencing Center for Infectious Disease"/>
            <person name="Wu L."/>
            <person name="Ma J."/>
        </authorList>
    </citation>
    <scope>NUCLEOTIDE SEQUENCE [LARGE SCALE GENOMIC DNA]</scope>
    <source>
        <strain evidence="3">CECT 7131</strain>
    </source>
</reference>
<organism evidence="2 3">
    <name type="scientific">Paeniroseomonas aquatica</name>
    <dbReference type="NCBI Taxonomy" id="373043"/>
    <lineage>
        <taxon>Bacteria</taxon>
        <taxon>Pseudomonadati</taxon>
        <taxon>Pseudomonadota</taxon>
        <taxon>Alphaproteobacteria</taxon>
        <taxon>Acetobacterales</taxon>
        <taxon>Acetobacteraceae</taxon>
        <taxon>Paeniroseomonas</taxon>
    </lineage>
</organism>
<dbReference type="PANTHER" id="PTHR34631">
    <property type="match status" value="1"/>
</dbReference>
<comment type="caution">
    <text evidence="2">The sequence shown here is derived from an EMBL/GenBank/DDBJ whole genome shotgun (WGS) entry which is preliminary data.</text>
</comment>
<evidence type="ECO:0000313" key="3">
    <source>
        <dbReference type="Proteomes" id="UP001529369"/>
    </source>
</evidence>
<name>A0ABT8A4Y7_9PROT</name>
<dbReference type="Pfam" id="PF13737">
    <property type="entry name" value="DDE_Tnp_1_5"/>
    <property type="match status" value="1"/>
</dbReference>
<dbReference type="PANTHER" id="PTHR34631:SF3">
    <property type="entry name" value="ISSOD12 TRANSPOSASE TNPA_ISSOD12"/>
    <property type="match status" value="1"/>
</dbReference>
<proteinExistence type="predicted"/>
<sequence length="285" mass="31531">MSEAPTQGGRPKARYRTRNWREYDRVLIMRGDLTVWISPDIAWHAAEGTGKRGRPPVFSDAAIQCVLTLKVLYQLPLPAAQGMAESLIRLAGLDWPVPHTSTLSRRQQSLKVAIPYFACGGPLHLVIDADSHEVRAVEMTDHRHGDGEIVPGLLAQLHPEEQIGVISGDGADDTRGVYKASATRGAALVVPPRRNGKPWKVHATGAVERNESLRAIKHLGRRLWKRWSGYHRRSLAKTAMMSRLKRLGERLSARDPARQVAEVQIRCAILNTFNALGMPDTVACA</sequence>
<evidence type="ECO:0000313" key="2">
    <source>
        <dbReference type="EMBL" id="MDN3564855.1"/>
    </source>
</evidence>
<dbReference type="RefSeq" id="WP_290316667.1">
    <property type="nucleotide sequence ID" value="NZ_JAUFPN010000117.1"/>
</dbReference>
<dbReference type="InterPro" id="IPR053172">
    <property type="entry name" value="Tn903_transposase"/>
</dbReference>
<dbReference type="EMBL" id="JAUFPN010000117">
    <property type="protein sequence ID" value="MDN3564855.1"/>
    <property type="molecule type" value="Genomic_DNA"/>
</dbReference>